<feature type="modified residue" description="4-aspartylphosphate" evidence="1">
    <location>
        <position position="329"/>
    </location>
</feature>
<dbReference type="RefSeq" id="WP_235314330.1">
    <property type="nucleotide sequence ID" value="NZ_JAKGAS010000016.1"/>
</dbReference>
<reference evidence="3 4" key="1">
    <citation type="submission" date="2022-01" db="EMBL/GenBank/DDBJ databases">
        <title>Paraglaciecola sp. G1-23.</title>
        <authorList>
            <person name="Jin M.S."/>
            <person name="Han D.M."/>
            <person name="Kim H.M."/>
            <person name="Jeon C.O."/>
        </authorList>
    </citation>
    <scope>NUCLEOTIDE SEQUENCE [LARGE SCALE GENOMIC DNA]</scope>
    <source>
        <strain evidence="3 4">G1-23</strain>
    </source>
</reference>
<dbReference type="InterPro" id="IPR001789">
    <property type="entry name" value="Sig_transdc_resp-reg_receiver"/>
</dbReference>
<feature type="domain" description="Response regulatory" evidence="2">
    <location>
        <begin position="280"/>
        <end position="397"/>
    </location>
</feature>
<protein>
    <submittedName>
        <fullName evidence="3">Response regulator</fullName>
    </submittedName>
</protein>
<name>A0ABS9DEM8_9ALTE</name>
<dbReference type="CDD" id="cd17546">
    <property type="entry name" value="REC_hyHK_CKI1_RcsC-like"/>
    <property type="match status" value="1"/>
</dbReference>
<evidence type="ECO:0000259" key="2">
    <source>
        <dbReference type="PROSITE" id="PS50110"/>
    </source>
</evidence>
<dbReference type="PROSITE" id="PS50110">
    <property type="entry name" value="RESPONSE_REGULATORY"/>
    <property type="match status" value="1"/>
</dbReference>
<dbReference type="PANTHER" id="PTHR43228">
    <property type="entry name" value="TWO-COMPONENT RESPONSE REGULATOR"/>
    <property type="match status" value="1"/>
</dbReference>
<dbReference type="SUPFAM" id="SSF52172">
    <property type="entry name" value="CheY-like"/>
    <property type="match status" value="1"/>
</dbReference>
<sequence>MKKTNESHIVLFVTDPESDELVLEVLGKHYEKITKCNTLKELCRLLVNKEPKILLLPGDTLQNSLYNYYRAIEAISDYEKCDHRIVSLIPRKSEAEAYEAYNAKIIDDYMVSRPVYEIHRIVLICDHLLIELGIQFEVTHISKATQHQQIESFKEPLRQSIKSRLNDIKLFDQQSKNRLSKLELEIDTAISHIESDKSIHINIPELKMLLSSIRSDQMRVELLKLQSKTIHLLEHFIQPPPIEKETVPSDKPKEDYQFNRLYKQEVDADELLEQATQIPNILLVEDDIISMQLTKMLLRNYKTNVESVTNGRQAIELIKEKQFQLILMDVNLPDTNGIYLVDQIASEKGLNQDTPVIILSGNKNKSVVSKAMERGAKGYILKPLEKSTTDKIFKKFLNNKRSK</sequence>
<accession>A0ABS9DEM8</accession>
<dbReference type="SMART" id="SM00448">
    <property type="entry name" value="REC"/>
    <property type="match status" value="1"/>
</dbReference>
<proteinExistence type="predicted"/>
<keyword evidence="4" id="KW-1185">Reference proteome</keyword>
<evidence type="ECO:0000313" key="3">
    <source>
        <dbReference type="EMBL" id="MCF2950229.1"/>
    </source>
</evidence>
<comment type="caution">
    <text evidence="3">The sequence shown here is derived from an EMBL/GenBank/DDBJ whole genome shotgun (WGS) entry which is preliminary data.</text>
</comment>
<keyword evidence="1" id="KW-0597">Phosphoprotein</keyword>
<evidence type="ECO:0000313" key="4">
    <source>
        <dbReference type="Proteomes" id="UP001521137"/>
    </source>
</evidence>
<dbReference type="InterPro" id="IPR052048">
    <property type="entry name" value="ST_Response_Regulator"/>
</dbReference>
<gene>
    <name evidence="3" type="ORF">L0668_19130</name>
</gene>
<dbReference type="EMBL" id="JAKGAS010000016">
    <property type="protein sequence ID" value="MCF2950229.1"/>
    <property type="molecule type" value="Genomic_DNA"/>
</dbReference>
<dbReference type="InterPro" id="IPR011006">
    <property type="entry name" value="CheY-like_superfamily"/>
</dbReference>
<organism evidence="3 4">
    <name type="scientific">Paraglaciecola algarum</name>
    <dbReference type="NCBI Taxonomy" id="3050085"/>
    <lineage>
        <taxon>Bacteria</taxon>
        <taxon>Pseudomonadati</taxon>
        <taxon>Pseudomonadota</taxon>
        <taxon>Gammaproteobacteria</taxon>
        <taxon>Alteromonadales</taxon>
        <taxon>Alteromonadaceae</taxon>
        <taxon>Paraglaciecola</taxon>
    </lineage>
</organism>
<evidence type="ECO:0000256" key="1">
    <source>
        <dbReference type="PROSITE-ProRule" id="PRU00169"/>
    </source>
</evidence>
<dbReference type="Pfam" id="PF00072">
    <property type="entry name" value="Response_reg"/>
    <property type="match status" value="1"/>
</dbReference>
<dbReference type="Gene3D" id="3.40.50.2300">
    <property type="match status" value="1"/>
</dbReference>
<dbReference type="PANTHER" id="PTHR43228:SF1">
    <property type="entry name" value="TWO-COMPONENT RESPONSE REGULATOR ARR22"/>
    <property type="match status" value="1"/>
</dbReference>
<dbReference type="Proteomes" id="UP001521137">
    <property type="component" value="Unassembled WGS sequence"/>
</dbReference>